<keyword evidence="2" id="KW-0472">Membrane</keyword>
<sequence length="431" mass="47131">MAQLVRQRTPNIRTTVRFPVLSKFLRIQVCLAIQRARFAWRYISRDFLFGSTFDGRYEDGVKYQAMVTFIVPKEKNIDCCKSIFRAEKGYVVDAPEEDPTCQSRRAGDITCRRRKSLLTEENWVKKTLVDYHEAGKFKKSGEKSTIECLISCFNSTKVSSIAESRTARAAKLVKLPYKGKTAKPTKPAKPAKPIYPMKPVKTAKPAQSAKTAKPAWTGKPAKTTAVVKTIKPAKEKTKSTLPAGGVGAPVTTKASTKTNTTTTGIIPGIQPSTGQKSTISETASKSKQSSPKEQVNGIESSTIGITKPRESGEEESESSTSTDNEAHKLLNDKGVISHQFQKESSSNTALYAVIMTILITIQVVLVALLVLSIRYLRKLRNDRQNGKGNQQTAPSASTTPADNNTNTASNLQPAASKASAATLDLWTRPKM</sequence>
<evidence type="ECO:0000313" key="4">
    <source>
        <dbReference type="Proteomes" id="UP000024635"/>
    </source>
</evidence>
<comment type="caution">
    <text evidence="3">The sequence shown here is derived from an EMBL/GenBank/DDBJ whole genome shotgun (WGS) entry which is preliminary data.</text>
</comment>
<keyword evidence="2" id="KW-1133">Transmembrane helix</keyword>
<evidence type="ECO:0000313" key="3">
    <source>
        <dbReference type="EMBL" id="EYC02283.1"/>
    </source>
</evidence>
<proteinExistence type="predicted"/>
<evidence type="ECO:0000256" key="2">
    <source>
        <dbReference type="SAM" id="Phobius"/>
    </source>
</evidence>
<feature type="region of interest" description="Disordered" evidence="1">
    <location>
        <begin position="236"/>
        <end position="324"/>
    </location>
</feature>
<protein>
    <submittedName>
        <fullName evidence="3">Uncharacterized protein</fullName>
    </submittedName>
</protein>
<feature type="region of interest" description="Disordered" evidence="1">
    <location>
        <begin position="180"/>
        <end position="220"/>
    </location>
</feature>
<accession>A0A016TI58</accession>
<name>A0A016TI58_9BILA</name>
<feature type="compositionally biased region" description="Polar residues" evidence="1">
    <location>
        <begin position="276"/>
        <end position="304"/>
    </location>
</feature>
<evidence type="ECO:0000256" key="1">
    <source>
        <dbReference type="SAM" id="MobiDB-lite"/>
    </source>
</evidence>
<feature type="region of interest" description="Disordered" evidence="1">
    <location>
        <begin position="383"/>
        <end position="431"/>
    </location>
</feature>
<keyword evidence="2" id="KW-0812">Transmembrane</keyword>
<organism evidence="3 4">
    <name type="scientific">Ancylostoma ceylanicum</name>
    <dbReference type="NCBI Taxonomy" id="53326"/>
    <lineage>
        <taxon>Eukaryota</taxon>
        <taxon>Metazoa</taxon>
        <taxon>Ecdysozoa</taxon>
        <taxon>Nematoda</taxon>
        <taxon>Chromadorea</taxon>
        <taxon>Rhabditida</taxon>
        <taxon>Rhabditina</taxon>
        <taxon>Rhabditomorpha</taxon>
        <taxon>Strongyloidea</taxon>
        <taxon>Ancylostomatidae</taxon>
        <taxon>Ancylostomatinae</taxon>
        <taxon>Ancylostoma</taxon>
    </lineage>
</organism>
<feature type="compositionally biased region" description="Polar residues" evidence="1">
    <location>
        <begin position="386"/>
        <end position="413"/>
    </location>
</feature>
<dbReference type="AlphaFoldDB" id="A0A016TI58"/>
<keyword evidence="4" id="KW-1185">Reference proteome</keyword>
<feature type="transmembrane region" description="Helical" evidence="2">
    <location>
        <begin position="349"/>
        <end position="373"/>
    </location>
</feature>
<reference evidence="4" key="1">
    <citation type="journal article" date="2015" name="Nat. Genet.">
        <title>The genome and transcriptome of the zoonotic hookworm Ancylostoma ceylanicum identify infection-specific gene families.</title>
        <authorList>
            <person name="Schwarz E.M."/>
            <person name="Hu Y."/>
            <person name="Antoshechkin I."/>
            <person name="Miller M.M."/>
            <person name="Sternberg P.W."/>
            <person name="Aroian R.V."/>
        </authorList>
    </citation>
    <scope>NUCLEOTIDE SEQUENCE</scope>
    <source>
        <strain evidence="4">HY135</strain>
    </source>
</reference>
<dbReference type="EMBL" id="JARK01001437">
    <property type="protein sequence ID" value="EYC02283.1"/>
    <property type="molecule type" value="Genomic_DNA"/>
</dbReference>
<feature type="compositionally biased region" description="Low complexity" evidence="1">
    <location>
        <begin position="251"/>
        <end position="275"/>
    </location>
</feature>
<dbReference type="OrthoDB" id="10680797at2759"/>
<dbReference type="Proteomes" id="UP000024635">
    <property type="component" value="Unassembled WGS sequence"/>
</dbReference>
<gene>
    <name evidence="3" type="primary">Acey_s0101.g3412</name>
    <name evidence="3" type="ORF">Y032_0101g3412</name>
</gene>